<feature type="compositionally biased region" description="Basic residues" evidence="1">
    <location>
        <begin position="30"/>
        <end position="44"/>
    </location>
</feature>
<evidence type="ECO:0000313" key="3">
    <source>
        <dbReference type="Proteomes" id="UP000515506"/>
    </source>
</evidence>
<dbReference type="RefSeq" id="WP_185894904.1">
    <property type="nucleotide sequence ID" value="NZ_CP060028.1"/>
</dbReference>
<name>A0ABX6R9U4_PSEMX</name>
<evidence type="ECO:0000313" key="2">
    <source>
        <dbReference type="EMBL" id="QND79575.1"/>
    </source>
</evidence>
<feature type="region of interest" description="Disordered" evidence="1">
    <location>
        <begin position="79"/>
        <end position="98"/>
    </location>
</feature>
<gene>
    <name evidence="2" type="ORF">H4W19_14675</name>
</gene>
<evidence type="ECO:0000256" key="1">
    <source>
        <dbReference type="SAM" id="MobiDB-lite"/>
    </source>
</evidence>
<protein>
    <recommendedName>
        <fullName evidence="4">Histone H1</fullName>
    </recommendedName>
</protein>
<proteinExistence type="predicted"/>
<dbReference type="Proteomes" id="UP000515506">
    <property type="component" value="Chromosome"/>
</dbReference>
<dbReference type="EMBL" id="CP060028">
    <property type="protein sequence ID" value="QND79575.1"/>
    <property type="molecule type" value="Genomic_DNA"/>
</dbReference>
<sequence>MATNKPAAKRPASSRALPKKTAPKTAAPKKAGRKKSALKRARIARKPAAAKAAASFFLQGDFEQQIRQIYNMSKEEAAATVRKSGVLTPSGKLSATYK</sequence>
<accession>A0ABX6R9U4</accession>
<keyword evidence="3" id="KW-1185">Reference proteome</keyword>
<feature type="region of interest" description="Disordered" evidence="1">
    <location>
        <begin position="1"/>
        <end position="44"/>
    </location>
</feature>
<organism evidence="2 3">
    <name type="scientific">Pseudoxanthomonas mexicana</name>
    <dbReference type="NCBI Taxonomy" id="128785"/>
    <lineage>
        <taxon>Bacteria</taxon>
        <taxon>Pseudomonadati</taxon>
        <taxon>Pseudomonadota</taxon>
        <taxon>Gammaproteobacteria</taxon>
        <taxon>Lysobacterales</taxon>
        <taxon>Lysobacteraceae</taxon>
        <taxon>Pseudoxanthomonas</taxon>
    </lineage>
</organism>
<reference evidence="2 3" key="1">
    <citation type="submission" date="2020-08" db="EMBL/GenBank/DDBJ databases">
        <title>Streptomycin resistant and MDR strain, P. mexicana.</title>
        <authorList>
            <person name="Ganesh-kumar S."/>
            <person name="Zhe T."/>
            <person name="Yu Z."/>
            <person name="Min Y."/>
        </authorList>
    </citation>
    <scope>NUCLEOTIDE SEQUENCE [LARGE SCALE GENOMIC DNA]</scope>
    <source>
        <strain evidence="2 3">GTZY</strain>
    </source>
</reference>
<evidence type="ECO:0008006" key="4">
    <source>
        <dbReference type="Google" id="ProtNLM"/>
    </source>
</evidence>